<evidence type="ECO:0000313" key="2">
    <source>
        <dbReference type="EMBL" id="NVO55664.1"/>
    </source>
</evidence>
<feature type="domain" description="DUF6314" evidence="1">
    <location>
        <begin position="10"/>
        <end position="138"/>
    </location>
</feature>
<gene>
    <name evidence="2" type="ORF">HW561_07670</name>
</gene>
<dbReference type="Pfam" id="PF19834">
    <property type="entry name" value="DUF6314"/>
    <property type="match status" value="1"/>
</dbReference>
<dbReference type="EMBL" id="JABXWT010000002">
    <property type="protein sequence ID" value="NVO55664.1"/>
    <property type="molecule type" value="Genomic_DNA"/>
</dbReference>
<dbReference type="Proteomes" id="UP000630805">
    <property type="component" value="Unassembled WGS sequence"/>
</dbReference>
<keyword evidence="3" id="KW-1185">Reference proteome</keyword>
<dbReference type="InterPro" id="IPR045632">
    <property type="entry name" value="DUF6314"/>
</dbReference>
<dbReference type="RefSeq" id="WP_176863305.1">
    <property type="nucleotide sequence ID" value="NZ_JABXWT010000002.1"/>
</dbReference>
<evidence type="ECO:0000313" key="3">
    <source>
        <dbReference type="Proteomes" id="UP000630805"/>
    </source>
</evidence>
<accession>A0ABX2PPJ3</accession>
<protein>
    <recommendedName>
        <fullName evidence="1">DUF6314 domain-containing protein</fullName>
    </recommendedName>
</protein>
<sequence length="140" mass="16135">MTLPNKISDFEGQWHLKRVIQDAKAGQIVHADGQASLKRSDDGLIYEEEVTLCVPGQVPMKGTRRYQWREAEGAIAIYFEDGRYFHTLKLGLPRVLDHHDCPPDSYDAVYGFSGWPCWNVRWTVSGPRKSYEMNTEYSPR</sequence>
<reference evidence="2 3" key="1">
    <citation type="submission" date="2020-06" db="EMBL/GenBank/DDBJ databases">
        <authorList>
            <person name="Cao W.R."/>
        </authorList>
    </citation>
    <scope>NUCLEOTIDE SEQUENCE [LARGE SCALE GENOMIC DNA]</scope>
    <source>
        <strain evidence="2 3">B1Z28</strain>
    </source>
</reference>
<proteinExistence type="predicted"/>
<organism evidence="2 3">
    <name type="scientific">Ruegeria haliotis</name>
    <dbReference type="NCBI Taxonomy" id="2747601"/>
    <lineage>
        <taxon>Bacteria</taxon>
        <taxon>Pseudomonadati</taxon>
        <taxon>Pseudomonadota</taxon>
        <taxon>Alphaproteobacteria</taxon>
        <taxon>Rhodobacterales</taxon>
        <taxon>Roseobacteraceae</taxon>
        <taxon>Ruegeria</taxon>
    </lineage>
</organism>
<evidence type="ECO:0000259" key="1">
    <source>
        <dbReference type="Pfam" id="PF19834"/>
    </source>
</evidence>
<name>A0ABX2PPJ3_9RHOB</name>
<comment type="caution">
    <text evidence="2">The sequence shown here is derived from an EMBL/GenBank/DDBJ whole genome shotgun (WGS) entry which is preliminary data.</text>
</comment>